<evidence type="ECO:0000256" key="5">
    <source>
        <dbReference type="ARBA" id="ARBA00023002"/>
    </source>
</evidence>
<evidence type="ECO:0000256" key="6">
    <source>
        <dbReference type="ARBA" id="ARBA00023004"/>
    </source>
</evidence>
<dbReference type="PROSITE" id="PS00086">
    <property type="entry name" value="CYTOCHROME_P450"/>
    <property type="match status" value="1"/>
</dbReference>
<keyword evidence="5 10" id="KW-0560">Oxidoreductase</keyword>
<dbReference type="AlphaFoldDB" id="A0A1A9B9V8"/>
<dbReference type="PRINTS" id="PR00359">
    <property type="entry name" value="BP450"/>
</dbReference>
<dbReference type="PANTHER" id="PTHR46696">
    <property type="entry name" value="P450, PUTATIVE (EUROFUNG)-RELATED"/>
    <property type="match status" value="1"/>
</dbReference>
<dbReference type="InterPro" id="IPR002397">
    <property type="entry name" value="Cyt_P450_B"/>
</dbReference>
<keyword evidence="13" id="KW-1185">Reference proteome</keyword>
<proteinExistence type="inferred from homology"/>
<evidence type="ECO:0000313" key="12">
    <source>
        <dbReference type="EMBL" id="SBT65682.1"/>
    </source>
</evidence>
<keyword evidence="8" id="KW-0045">Antibiotic biosynthesis</keyword>
<evidence type="ECO:0000256" key="9">
    <source>
        <dbReference type="ARBA" id="ARBA00060683"/>
    </source>
</evidence>
<evidence type="ECO:0000256" key="10">
    <source>
        <dbReference type="RuleBase" id="RU000461"/>
    </source>
</evidence>
<dbReference type="STRING" id="946078.GA0070622_2685"/>
<evidence type="ECO:0000256" key="8">
    <source>
        <dbReference type="ARBA" id="ARBA00023194"/>
    </source>
</evidence>
<evidence type="ECO:0000256" key="7">
    <source>
        <dbReference type="ARBA" id="ARBA00023033"/>
    </source>
</evidence>
<evidence type="ECO:0000256" key="4">
    <source>
        <dbReference type="ARBA" id="ARBA00022857"/>
    </source>
</evidence>
<sequence>MDIQDRVDGVPPAGGYDPFDYRVQEDPHPVYAWMREHAPVYRNEQRDFWALSRYDDVLSALRNPALFSNRNGIALERELWGPEAVKTSFFLAMDPPQHGWYRNLVSSAFTPRRIAAMEPRIRELVRGRLEPLRDEVTFDFTADFAAALPNDVLCEMLGIPAADWDQIRVDTDDLNHRENGSSGRSRLSTLAALRLAAYFVGLVKELRRRPGDDLTSDMIRAEVHGAKLTDSQIVAFLFVMIGAGNESTGKTLGNAWYQGWVHPQVQREGLDGRAEEWASETLRYDSSSQMMARLLTEDTVLHGVRLPAGARVAILPASANRDARVFPEPDRYDLNRDTRRIISFGHGPHHCLGAALARLEMRIALEEIGALVSSYEIDVANARRSHSPHQRGFASLPCEVRRRKRGGRRHDPDSVTSAPRTTPGIPARPGEGQRA</sequence>
<keyword evidence="6 10" id="KW-0408">Iron</keyword>
<dbReference type="Pfam" id="PF00067">
    <property type="entry name" value="p450"/>
    <property type="match status" value="1"/>
</dbReference>
<organism evidence="12 13">
    <name type="scientific">Micromonospora sediminicola</name>
    <dbReference type="NCBI Taxonomy" id="946078"/>
    <lineage>
        <taxon>Bacteria</taxon>
        <taxon>Bacillati</taxon>
        <taxon>Actinomycetota</taxon>
        <taxon>Actinomycetes</taxon>
        <taxon>Micromonosporales</taxon>
        <taxon>Micromonosporaceae</taxon>
        <taxon>Micromonospora</taxon>
    </lineage>
</organism>
<gene>
    <name evidence="12" type="ORF">GA0070622_2685</name>
</gene>
<dbReference type="GO" id="GO:0036199">
    <property type="term" value="F:cholest-4-en-3-one 26-monooxygenase activity"/>
    <property type="evidence" value="ECO:0007669"/>
    <property type="project" value="TreeGrafter"/>
</dbReference>
<reference evidence="13" key="1">
    <citation type="submission" date="2016-06" db="EMBL/GenBank/DDBJ databases">
        <authorList>
            <person name="Varghese N."/>
            <person name="Submissions Spin"/>
        </authorList>
    </citation>
    <scope>NUCLEOTIDE SEQUENCE [LARGE SCALE GENOMIC DNA]</scope>
    <source>
        <strain evidence="13">DSM 45794</strain>
    </source>
</reference>
<feature type="region of interest" description="Disordered" evidence="11">
    <location>
        <begin position="383"/>
        <end position="435"/>
    </location>
</feature>
<protein>
    <submittedName>
        <fullName evidence="12">Cytochrome P450</fullName>
    </submittedName>
</protein>
<dbReference type="GO" id="GO:0008395">
    <property type="term" value="F:steroid hydroxylase activity"/>
    <property type="evidence" value="ECO:0007669"/>
    <property type="project" value="TreeGrafter"/>
</dbReference>
<dbReference type="GO" id="GO:0006707">
    <property type="term" value="P:cholesterol catabolic process"/>
    <property type="evidence" value="ECO:0007669"/>
    <property type="project" value="TreeGrafter"/>
</dbReference>
<keyword evidence="2 10" id="KW-0349">Heme</keyword>
<evidence type="ECO:0000256" key="2">
    <source>
        <dbReference type="ARBA" id="ARBA00022617"/>
    </source>
</evidence>
<comment type="similarity">
    <text evidence="1 10">Belongs to the cytochrome P450 family.</text>
</comment>
<accession>A0A1A9B9V8</accession>
<dbReference type="InterPro" id="IPR036396">
    <property type="entry name" value="Cyt_P450_sf"/>
</dbReference>
<dbReference type="GO" id="GO:0005506">
    <property type="term" value="F:iron ion binding"/>
    <property type="evidence" value="ECO:0007669"/>
    <property type="project" value="InterPro"/>
</dbReference>
<dbReference type="RefSeq" id="WP_218060574.1">
    <property type="nucleotide sequence ID" value="NZ_FLRH01000003.1"/>
</dbReference>
<evidence type="ECO:0000313" key="13">
    <source>
        <dbReference type="Proteomes" id="UP000199558"/>
    </source>
</evidence>
<keyword evidence="4" id="KW-0521">NADP</keyword>
<dbReference type="CDD" id="cd11078">
    <property type="entry name" value="CYP130-like"/>
    <property type="match status" value="1"/>
</dbReference>
<dbReference type="InterPro" id="IPR017972">
    <property type="entry name" value="Cyt_P450_CS"/>
</dbReference>
<name>A0A1A9B9V8_9ACTN</name>
<evidence type="ECO:0000256" key="3">
    <source>
        <dbReference type="ARBA" id="ARBA00022723"/>
    </source>
</evidence>
<dbReference type="GO" id="GO:0020037">
    <property type="term" value="F:heme binding"/>
    <property type="evidence" value="ECO:0007669"/>
    <property type="project" value="InterPro"/>
</dbReference>
<dbReference type="SUPFAM" id="SSF48264">
    <property type="entry name" value="Cytochrome P450"/>
    <property type="match status" value="1"/>
</dbReference>
<evidence type="ECO:0000256" key="1">
    <source>
        <dbReference type="ARBA" id="ARBA00010617"/>
    </source>
</evidence>
<dbReference type="PANTHER" id="PTHR46696:SF4">
    <property type="entry name" value="BIOTIN BIOSYNTHESIS CYTOCHROME P450"/>
    <property type="match status" value="1"/>
</dbReference>
<dbReference type="Gene3D" id="1.10.630.10">
    <property type="entry name" value="Cytochrome P450"/>
    <property type="match status" value="1"/>
</dbReference>
<dbReference type="InterPro" id="IPR001128">
    <property type="entry name" value="Cyt_P450"/>
</dbReference>
<evidence type="ECO:0000256" key="11">
    <source>
        <dbReference type="SAM" id="MobiDB-lite"/>
    </source>
</evidence>
<keyword evidence="7 10" id="KW-0503">Monooxygenase</keyword>
<dbReference type="Proteomes" id="UP000199558">
    <property type="component" value="Unassembled WGS sequence"/>
</dbReference>
<dbReference type="FunFam" id="1.10.630.10:FF:000018">
    <property type="entry name" value="Cytochrome P450 monooxygenase"/>
    <property type="match status" value="1"/>
</dbReference>
<dbReference type="GO" id="GO:0017000">
    <property type="term" value="P:antibiotic biosynthetic process"/>
    <property type="evidence" value="ECO:0007669"/>
    <property type="project" value="UniProtKB-KW"/>
</dbReference>
<keyword evidence="3 10" id="KW-0479">Metal-binding</keyword>
<dbReference type="EMBL" id="FLRH01000003">
    <property type="protein sequence ID" value="SBT65682.1"/>
    <property type="molecule type" value="Genomic_DNA"/>
</dbReference>
<comment type="pathway">
    <text evidence="9">Antibiotic biosynthesis; mycinamicin biosynthesis.</text>
</comment>